<dbReference type="InParanoid" id="L2GPU6"/>
<dbReference type="EMBL" id="JH370131">
    <property type="protein sequence ID" value="ELA42609.1"/>
    <property type="molecule type" value="Genomic_DNA"/>
</dbReference>
<keyword evidence="2" id="KW-1185">Reference proteome</keyword>
<dbReference type="RefSeq" id="XP_007603814.1">
    <property type="nucleotide sequence ID" value="XM_007603752.1"/>
</dbReference>
<evidence type="ECO:0000313" key="1">
    <source>
        <dbReference type="EMBL" id="ELA42609.1"/>
    </source>
</evidence>
<accession>L2GPU6</accession>
<organism evidence="1 2">
    <name type="scientific">Vittaforma corneae (strain ATCC 50505)</name>
    <name type="common">Microsporidian parasite</name>
    <name type="synonym">Nosema corneum</name>
    <dbReference type="NCBI Taxonomy" id="993615"/>
    <lineage>
        <taxon>Eukaryota</taxon>
        <taxon>Fungi</taxon>
        <taxon>Fungi incertae sedis</taxon>
        <taxon>Microsporidia</taxon>
        <taxon>Nosematidae</taxon>
        <taxon>Vittaforma</taxon>
    </lineage>
</organism>
<protein>
    <recommendedName>
        <fullName evidence="3">Cdc37 N-terminal domain-containing protein</fullName>
    </recommendedName>
</protein>
<dbReference type="AlphaFoldDB" id="L2GPU6"/>
<name>L2GPU6_VITCO</name>
<dbReference type="STRING" id="993615.L2GPU6"/>
<proteinExistence type="predicted"/>
<dbReference type="OrthoDB" id="440202at2759"/>
<evidence type="ECO:0000313" key="2">
    <source>
        <dbReference type="Proteomes" id="UP000011082"/>
    </source>
</evidence>
<dbReference type="GeneID" id="19881079"/>
<sequence length="189" mass="22878">MNLKYRDPETLSSEEEVHQNIDTRSYRKFIKETRLQRLNELKTKKHLSQEETKELQELEYKFLPVDREVSEESFRTSKDDTEADYTDDLIWILHNNTVRDFIDYMDKKIISLEAFEELVYLNISEMIKIGNDEMGFEFCKIGLMARWAREFGRCYLLKFEDDEERFNEIVEEHYKTSKSVILNMRNDDV</sequence>
<reference evidence="2" key="1">
    <citation type="submission" date="2011-05" db="EMBL/GenBank/DDBJ databases">
        <title>The genome sequence of Vittaforma corneae strain ATCC 50505.</title>
        <authorList>
            <consortium name="The Broad Institute Genome Sequencing Platform"/>
            <person name="Cuomo C."/>
            <person name="Didier E."/>
            <person name="Bowers L."/>
            <person name="Young S.K."/>
            <person name="Zeng Q."/>
            <person name="Gargeya S."/>
            <person name="Fitzgerald M."/>
            <person name="Haas B."/>
            <person name="Abouelleil A."/>
            <person name="Alvarado L."/>
            <person name="Arachchi H.M."/>
            <person name="Berlin A."/>
            <person name="Chapman S.B."/>
            <person name="Gearin G."/>
            <person name="Goldberg J."/>
            <person name="Griggs A."/>
            <person name="Gujja S."/>
            <person name="Hansen M."/>
            <person name="Heiman D."/>
            <person name="Howarth C."/>
            <person name="Larimer J."/>
            <person name="Lui A."/>
            <person name="MacDonald P.J.P."/>
            <person name="McCowen C."/>
            <person name="Montmayeur A."/>
            <person name="Murphy C."/>
            <person name="Neiman D."/>
            <person name="Pearson M."/>
            <person name="Priest M."/>
            <person name="Roberts A."/>
            <person name="Saif S."/>
            <person name="Shea T."/>
            <person name="Sisk P."/>
            <person name="Stolte C."/>
            <person name="Sykes S."/>
            <person name="Wortman J."/>
            <person name="Nusbaum C."/>
            <person name="Birren B."/>
        </authorList>
    </citation>
    <scope>NUCLEOTIDE SEQUENCE [LARGE SCALE GENOMIC DNA]</scope>
    <source>
        <strain evidence="2">ATCC 50505</strain>
    </source>
</reference>
<dbReference type="VEuPathDB" id="MicrosporidiaDB:VICG_00361"/>
<dbReference type="HOGENOM" id="CLU_113437_0_0_1"/>
<dbReference type="OMA" id="CRKYYED"/>
<dbReference type="Proteomes" id="UP000011082">
    <property type="component" value="Unassembled WGS sequence"/>
</dbReference>
<evidence type="ECO:0008006" key="3">
    <source>
        <dbReference type="Google" id="ProtNLM"/>
    </source>
</evidence>
<gene>
    <name evidence="1" type="ORF">VICG_00361</name>
</gene>